<organism evidence="1 2">
    <name type="scientific">Melia azedarach</name>
    <name type="common">Chinaberry tree</name>
    <dbReference type="NCBI Taxonomy" id="155640"/>
    <lineage>
        <taxon>Eukaryota</taxon>
        <taxon>Viridiplantae</taxon>
        <taxon>Streptophyta</taxon>
        <taxon>Embryophyta</taxon>
        <taxon>Tracheophyta</taxon>
        <taxon>Spermatophyta</taxon>
        <taxon>Magnoliopsida</taxon>
        <taxon>eudicotyledons</taxon>
        <taxon>Gunneridae</taxon>
        <taxon>Pentapetalae</taxon>
        <taxon>rosids</taxon>
        <taxon>malvids</taxon>
        <taxon>Sapindales</taxon>
        <taxon>Meliaceae</taxon>
        <taxon>Melia</taxon>
    </lineage>
</organism>
<keyword evidence="2" id="KW-1185">Reference proteome</keyword>
<accession>A0ACC1Z486</accession>
<dbReference type="EMBL" id="CM051394">
    <property type="protein sequence ID" value="KAJ4730124.1"/>
    <property type="molecule type" value="Genomic_DNA"/>
</dbReference>
<evidence type="ECO:0000313" key="2">
    <source>
        <dbReference type="Proteomes" id="UP001164539"/>
    </source>
</evidence>
<reference evidence="1 2" key="1">
    <citation type="journal article" date="2023" name="Science">
        <title>Complex scaffold remodeling in plant triterpene biosynthesis.</title>
        <authorList>
            <person name="De La Pena R."/>
            <person name="Hodgson H."/>
            <person name="Liu J.C."/>
            <person name="Stephenson M.J."/>
            <person name="Martin A.C."/>
            <person name="Owen C."/>
            <person name="Harkess A."/>
            <person name="Leebens-Mack J."/>
            <person name="Jimenez L.E."/>
            <person name="Osbourn A."/>
            <person name="Sattely E.S."/>
        </authorList>
    </citation>
    <scope>NUCLEOTIDE SEQUENCE [LARGE SCALE GENOMIC DNA]</scope>
    <source>
        <strain evidence="2">cv. JPN11</strain>
        <tissue evidence="1">Leaf</tissue>
    </source>
</reference>
<name>A0ACC1Z486_MELAZ</name>
<evidence type="ECO:0000313" key="1">
    <source>
        <dbReference type="EMBL" id="KAJ4730124.1"/>
    </source>
</evidence>
<protein>
    <submittedName>
        <fullName evidence="1">Protein disulfide-isomerase like 2-2-like</fullName>
    </submittedName>
</protein>
<proteinExistence type="predicted"/>
<comment type="caution">
    <text evidence="1">The sequence shown here is derived from an EMBL/GenBank/DDBJ whole genome shotgun (WGS) entry which is preliminary data.</text>
</comment>
<gene>
    <name evidence="1" type="ORF">OWV82_002797</name>
</gene>
<dbReference type="Proteomes" id="UP001164539">
    <property type="component" value="Chromosome 1"/>
</dbReference>
<sequence>MCRSPLFVALTLFSFFAFFNPGDALYGPSSPVVQLTPNNFKSKVLNSNGVVLVEFFAPWCGHCQALTPIWEKAATVLKGVATVAALDADAHQSLAQEYGIRGFPTIKVFAPGKAPVDYQGARDVKPIAEFALQQIKALLKERLNGKATGGSSDKSEPNSSIELNSRNFDELVLKSKDLWVVEFFAPWCGHCKKLAPEWKKAANNLKGKVKLGHVDCDSEKSLMSRFNVQGFPTILVFGADKDSPIPYEGARTAAAIESFALEQLETNVAPPEVSELTGPDVMEEKCSSAAICFVSFLPDILDSKAEGRNKYLQMVLSVAEKFKRSPYSYVWAASGKQPDLEKSVGVGGYGYPALVALNVKKGIYTPLKSAFELDHIIEFVKEAGRGGKGNLPLDGTPVVVKTEPWDGKDGQIIEEDEFSLEELMAE</sequence>